<dbReference type="Pfam" id="PF02464">
    <property type="entry name" value="CinA"/>
    <property type="match status" value="1"/>
</dbReference>
<evidence type="ECO:0000313" key="3">
    <source>
        <dbReference type="Proteomes" id="UP000077852"/>
    </source>
</evidence>
<dbReference type="Gene3D" id="3.90.950.20">
    <property type="entry name" value="CinA-like"/>
    <property type="match status" value="1"/>
</dbReference>
<dbReference type="InterPro" id="IPR008136">
    <property type="entry name" value="CinA_C"/>
</dbReference>
<accession>A0AA91IAT5</accession>
<evidence type="ECO:0000313" key="2">
    <source>
        <dbReference type="EMBL" id="OAK61931.1"/>
    </source>
</evidence>
<protein>
    <submittedName>
        <fullName evidence="2">Damage-inducible protein</fullName>
    </submittedName>
</protein>
<dbReference type="RefSeq" id="WP_081269079.1">
    <property type="nucleotide sequence ID" value="NZ_LVHG01000054.1"/>
</dbReference>
<comment type="caution">
    <text evidence="2">The sequence shown here is derived from an EMBL/GenBank/DDBJ whole genome shotgun (WGS) entry which is preliminary data.</text>
</comment>
<dbReference type="Proteomes" id="UP000077852">
    <property type="component" value="Unassembled WGS sequence"/>
</dbReference>
<organism evidence="2 3">
    <name type="scientific">Variovorax paradoxus</name>
    <dbReference type="NCBI Taxonomy" id="34073"/>
    <lineage>
        <taxon>Bacteria</taxon>
        <taxon>Pseudomonadati</taxon>
        <taxon>Pseudomonadota</taxon>
        <taxon>Betaproteobacteria</taxon>
        <taxon>Burkholderiales</taxon>
        <taxon>Comamonadaceae</taxon>
        <taxon>Variovorax</taxon>
    </lineage>
</organism>
<feature type="domain" description="CinA C-terminal" evidence="1">
    <location>
        <begin position="17"/>
        <end position="168"/>
    </location>
</feature>
<name>A0AA91IAT5_VARPD</name>
<evidence type="ECO:0000259" key="1">
    <source>
        <dbReference type="Pfam" id="PF02464"/>
    </source>
</evidence>
<sequence length="179" mass="18152">MSTQPSSISTPEPLAVLAARVGGLLRARGQTVSVVESSAGGLVSAALLAVPGASAYFRGGAVVYSRRAGRALLGLTAEDMAGMRGETEPYARLVAGRVRDSHHTSWGISESGAAGPAGSPYGDAPGHVCLAVVGGAATVSRTIGNGGTDRPLNMDLFARQLLALFEETLRAQPEEAPPA</sequence>
<dbReference type="SUPFAM" id="SSF142433">
    <property type="entry name" value="CinA-like"/>
    <property type="match status" value="1"/>
</dbReference>
<dbReference type="InterPro" id="IPR036653">
    <property type="entry name" value="CinA-like_C"/>
</dbReference>
<gene>
    <name evidence="2" type="ORF">A3K87_20195</name>
</gene>
<proteinExistence type="predicted"/>
<reference evidence="2 3" key="1">
    <citation type="submission" date="2016-03" db="EMBL/GenBank/DDBJ databases">
        <title>Genome sequence of Variovorax paradoxus KB5.</title>
        <authorList>
            <person name="Jeong H."/>
            <person name="Hong C.E."/>
            <person name="Jo S.H."/>
            <person name="Park J.M."/>
        </authorList>
    </citation>
    <scope>NUCLEOTIDE SEQUENCE [LARGE SCALE GENOMIC DNA]</scope>
    <source>
        <strain evidence="2 3">KB5</strain>
    </source>
</reference>
<dbReference type="EMBL" id="LVHG01000054">
    <property type="protein sequence ID" value="OAK61931.1"/>
    <property type="molecule type" value="Genomic_DNA"/>
</dbReference>
<dbReference type="AlphaFoldDB" id="A0AA91IAT5"/>